<evidence type="ECO:0000256" key="4">
    <source>
        <dbReference type="ARBA" id="ARBA00025806"/>
    </source>
</evidence>
<evidence type="ECO:0000256" key="2">
    <source>
        <dbReference type="ARBA" id="ARBA00022473"/>
    </source>
</evidence>
<dbReference type="GO" id="GO:0033260">
    <property type="term" value="P:nuclear DNA replication"/>
    <property type="evidence" value="ECO:0007669"/>
    <property type="project" value="TreeGrafter"/>
</dbReference>
<accession>A0A835QYZ3</accession>
<feature type="transmembrane region" description="Helical" evidence="5">
    <location>
        <begin position="161"/>
        <end position="186"/>
    </location>
</feature>
<evidence type="ECO:0000313" key="7">
    <source>
        <dbReference type="Proteomes" id="UP000636800"/>
    </source>
</evidence>
<dbReference type="InterPro" id="IPR024861">
    <property type="entry name" value="Donson"/>
</dbReference>
<evidence type="ECO:0000256" key="1">
    <source>
        <dbReference type="ARBA" id="ARBA00004123"/>
    </source>
</evidence>
<comment type="caution">
    <text evidence="6">The sequence shown here is derived from an EMBL/GenBank/DDBJ whole genome shotgun (WGS) entry which is preliminary data.</text>
</comment>
<keyword evidence="5" id="KW-1133">Transmembrane helix</keyword>
<keyword evidence="2" id="KW-0217">Developmental protein</keyword>
<evidence type="ECO:0000256" key="5">
    <source>
        <dbReference type="SAM" id="Phobius"/>
    </source>
</evidence>
<dbReference type="PRINTS" id="PR02064">
    <property type="entry name" value="DONSON"/>
</dbReference>
<organism evidence="6 7">
    <name type="scientific">Vanilla planifolia</name>
    <name type="common">Vanilla</name>
    <dbReference type="NCBI Taxonomy" id="51239"/>
    <lineage>
        <taxon>Eukaryota</taxon>
        <taxon>Viridiplantae</taxon>
        <taxon>Streptophyta</taxon>
        <taxon>Embryophyta</taxon>
        <taxon>Tracheophyta</taxon>
        <taxon>Spermatophyta</taxon>
        <taxon>Magnoliopsida</taxon>
        <taxon>Liliopsida</taxon>
        <taxon>Asparagales</taxon>
        <taxon>Orchidaceae</taxon>
        <taxon>Vanilloideae</taxon>
        <taxon>Vanilleae</taxon>
        <taxon>Vanilla</taxon>
    </lineage>
</organism>
<sequence>MQQSAHTSRLHSTPEVLYSKALQSWIFPQYSLPTSIITAMTLSSSKGEADFLHRRQQDWEDSFRNLYYMLRKNICNLFYVCTSQFIALFISGKFSIGKQSCNAYISQSTHGLRDLLQKHQDACFSMPFASLKCKMLMRQILLNSQKSRNKTWGWPFMKMLYMVWTIVLNLCWHSLEMTMFIVCMTFY</sequence>
<proteinExistence type="inferred from homology"/>
<keyword evidence="3" id="KW-0539">Nucleus</keyword>
<comment type="similarity">
    <text evidence="4">Belongs to the DONSON family.</text>
</comment>
<gene>
    <name evidence="6" type="ORF">HPP92_012152</name>
</gene>
<keyword evidence="5" id="KW-0812">Transmembrane</keyword>
<dbReference type="Proteomes" id="UP000636800">
    <property type="component" value="Chromosome 5"/>
</dbReference>
<reference evidence="6 7" key="1">
    <citation type="journal article" date="2020" name="Nat. Food">
        <title>A phased Vanilla planifolia genome enables genetic improvement of flavour and production.</title>
        <authorList>
            <person name="Hasing T."/>
            <person name="Tang H."/>
            <person name="Brym M."/>
            <person name="Khazi F."/>
            <person name="Huang T."/>
            <person name="Chambers A.H."/>
        </authorList>
    </citation>
    <scope>NUCLEOTIDE SEQUENCE [LARGE SCALE GENOMIC DNA]</scope>
    <source>
        <tissue evidence="6">Leaf</tissue>
    </source>
</reference>
<name>A0A835QYZ3_VANPL</name>
<evidence type="ECO:0000313" key="6">
    <source>
        <dbReference type="EMBL" id="KAG0481294.1"/>
    </source>
</evidence>
<dbReference type="PANTHER" id="PTHR12972">
    <property type="entry name" value="DOWNSTREAM NEIGHBOR OF SON"/>
    <property type="match status" value="1"/>
</dbReference>
<comment type="subcellular location">
    <subcellularLocation>
        <location evidence="1">Nucleus</location>
    </subcellularLocation>
</comment>
<keyword evidence="5" id="KW-0472">Membrane</keyword>
<feature type="transmembrane region" description="Helical" evidence="5">
    <location>
        <begin position="74"/>
        <end position="96"/>
    </location>
</feature>
<dbReference type="EMBL" id="JADCNL010000005">
    <property type="protein sequence ID" value="KAG0481294.1"/>
    <property type="molecule type" value="Genomic_DNA"/>
</dbReference>
<dbReference type="AlphaFoldDB" id="A0A835QYZ3"/>
<dbReference type="OrthoDB" id="2021103at2759"/>
<keyword evidence="7" id="KW-1185">Reference proteome</keyword>
<protein>
    <submittedName>
        <fullName evidence="6">Uncharacterized protein</fullName>
    </submittedName>
</protein>
<dbReference type="GO" id="GO:0005634">
    <property type="term" value="C:nucleus"/>
    <property type="evidence" value="ECO:0007669"/>
    <property type="project" value="UniProtKB-SubCell"/>
</dbReference>
<dbReference type="PANTHER" id="PTHR12972:SF0">
    <property type="entry name" value="PROTEIN DOWNSTREAM NEIGHBOR OF SON"/>
    <property type="match status" value="1"/>
</dbReference>
<evidence type="ECO:0000256" key="3">
    <source>
        <dbReference type="ARBA" id="ARBA00023242"/>
    </source>
</evidence>